<dbReference type="SUPFAM" id="SSF54862">
    <property type="entry name" value="4Fe-4S ferredoxins"/>
    <property type="match status" value="1"/>
</dbReference>
<feature type="compositionally biased region" description="Polar residues" evidence="12">
    <location>
        <begin position="181"/>
        <end position="197"/>
    </location>
</feature>
<reference evidence="15" key="1">
    <citation type="submission" date="2021-10" db="EMBL/GenBank/DDBJ databases">
        <title>The complete genome sequence of Leeia sp. TBRC 13508.</title>
        <authorList>
            <person name="Charoenyingcharoen P."/>
            <person name="Yukphan P."/>
        </authorList>
    </citation>
    <scope>NUCLEOTIDE SEQUENCE</scope>
    <source>
        <strain evidence="15">TBRC 13508</strain>
    </source>
</reference>
<sequence>MNQERRDMLFTIEDIDALLPQTQCRQCGYQGCLPYAEAIVNEGAAINRCPPGGEEGLNRLAMLTGQTGLTLDKSCGETKPLFIAKVDEANCIGCTLCIQACPVDAIIGAAKHMHTILADRCTGCELCLPPCPTECIEMLPVVAVEQDYPAPLGSAKSSLARKAYRQRQTRLARDKAERTQRLASKTTASAEDAQVSNQKAVDPKMAAILAAMERAKQQLAKK</sequence>
<dbReference type="PANTHER" id="PTHR42859">
    <property type="entry name" value="OXIDOREDUCTASE"/>
    <property type="match status" value="1"/>
</dbReference>
<evidence type="ECO:0000256" key="7">
    <source>
        <dbReference type="ARBA" id="ARBA00022967"/>
    </source>
</evidence>
<evidence type="ECO:0000256" key="8">
    <source>
        <dbReference type="ARBA" id="ARBA00022982"/>
    </source>
</evidence>
<evidence type="ECO:0000259" key="13">
    <source>
        <dbReference type="PROSITE" id="PS51379"/>
    </source>
</evidence>
<dbReference type="InterPro" id="IPR007202">
    <property type="entry name" value="4Fe-4S_dom"/>
</dbReference>
<feature type="domain" description="4Fe-4S ferredoxin-type" evidence="13">
    <location>
        <begin position="112"/>
        <end position="141"/>
    </location>
</feature>
<feature type="compositionally biased region" description="Basic and acidic residues" evidence="12">
    <location>
        <begin position="171"/>
        <end position="180"/>
    </location>
</feature>
<evidence type="ECO:0000259" key="14">
    <source>
        <dbReference type="PROSITE" id="PS51656"/>
    </source>
</evidence>
<evidence type="ECO:0000256" key="9">
    <source>
        <dbReference type="ARBA" id="ARBA00023004"/>
    </source>
</evidence>
<dbReference type="Gene3D" id="1.10.15.40">
    <property type="entry name" value="Electron transport complex subunit B, putative Fe-S cluster"/>
    <property type="match status" value="1"/>
</dbReference>
<keyword evidence="6" id="KW-0677">Repeat</keyword>
<dbReference type="EMBL" id="JAJBZT010000006">
    <property type="protein sequence ID" value="MCB6184348.1"/>
    <property type="molecule type" value="Genomic_DNA"/>
</dbReference>
<dbReference type="Pfam" id="PF04060">
    <property type="entry name" value="FeS"/>
    <property type="match status" value="1"/>
</dbReference>
<dbReference type="PANTHER" id="PTHR42859:SF3">
    <property type="entry name" value="ION-TRANSLOCATING OXIDOREDUCTASE COMPLEX SUBUNIT B"/>
    <property type="match status" value="1"/>
</dbReference>
<keyword evidence="11" id="KW-0472">Membrane</keyword>
<evidence type="ECO:0000256" key="3">
    <source>
        <dbReference type="ARBA" id="ARBA00022485"/>
    </source>
</evidence>
<dbReference type="PROSITE" id="PS51656">
    <property type="entry name" value="4FE4S"/>
    <property type="match status" value="1"/>
</dbReference>
<dbReference type="InterPro" id="IPR017896">
    <property type="entry name" value="4Fe4S_Fe-S-bd"/>
</dbReference>
<evidence type="ECO:0000313" key="15">
    <source>
        <dbReference type="EMBL" id="MCB6184348.1"/>
    </source>
</evidence>
<keyword evidence="3" id="KW-0004">4Fe-4S</keyword>
<accession>A0ABS8D8K6</accession>
<dbReference type="RefSeq" id="WP_227181158.1">
    <property type="nucleotide sequence ID" value="NZ_JAJBZT010000006.1"/>
</dbReference>
<keyword evidence="10" id="KW-0411">Iron-sulfur</keyword>
<gene>
    <name evidence="15" type="ORF">LIN78_12410</name>
</gene>
<feature type="domain" description="4Fe-4S" evidence="14">
    <location>
        <begin position="7"/>
        <end position="66"/>
    </location>
</feature>
<keyword evidence="1" id="KW-0813">Transport</keyword>
<dbReference type="InterPro" id="IPR017900">
    <property type="entry name" value="4Fe4S_Fe_S_CS"/>
</dbReference>
<evidence type="ECO:0000256" key="10">
    <source>
        <dbReference type="ARBA" id="ARBA00023014"/>
    </source>
</evidence>
<dbReference type="PROSITE" id="PS51379">
    <property type="entry name" value="4FE4S_FER_2"/>
    <property type="match status" value="2"/>
</dbReference>
<keyword evidence="4" id="KW-0997">Cell inner membrane</keyword>
<keyword evidence="2" id="KW-1003">Cell membrane</keyword>
<keyword evidence="9" id="KW-0408">Iron</keyword>
<name>A0ABS8D8K6_9NEIS</name>
<dbReference type="PROSITE" id="PS00198">
    <property type="entry name" value="4FE4S_FER_1"/>
    <property type="match status" value="1"/>
</dbReference>
<proteinExistence type="predicted"/>
<keyword evidence="5" id="KW-0479">Metal-binding</keyword>
<evidence type="ECO:0000256" key="4">
    <source>
        <dbReference type="ARBA" id="ARBA00022519"/>
    </source>
</evidence>
<comment type="caution">
    <text evidence="15">The sequence shown here is derived from an EMBL/GenBank/DDBJ whole genome shotgun (WGS) entry which is preliminary data.</text>
</comment>
<dbReference type="InterPro" id="IPR050294">
    <property type="entry name" value="RnfB_subfamily"/>
</dbReference>
<evidence type="ECO:0000256" key="2">
    <source>
        <dbReference type="ARBA" id="ARBA00022475"/>
    </source>
</evidence>
<evidence type="ECO:0000256" key="5">
    <source>
        <dbReference type="ARBA" id="ARBA00022723"/>
    </source>
</evidence>
<dbReference type="Proteomes" id="UP001165395">
    <property type="component" value="Unassembled WGS sequence"/>
</dbReference>
<evidence type="ECO:0000313" key="16">
    <source>
        <dbReference type="Proteomes" id="UP001165395"/>
    </source>
</evidence>
<keyword evidence="16" id="KW-1185">Reference proteome</keyword>
<organism evidence="15 16">
    <name type="scientific">Leeia speluncae</name>
    <dbReference type="NCBI Taxonomy" id="2884804"/>
    <lineage>
        <taxon>Bacteria</taxon>
        <taxon>Pseudomonadati</taxon>
        <taxon>Pseudomonadota</taxon>
        <taxon>Betaproteobacteria</taxon>
        <taxon>Neisseriales</taxon>
        <taxon>Leeiaceae</taxon>
        <taxon>Leeia</taxon>
    </lineage>
</organism>
<evidence type="ECO:0000256" key="6">
    <source>
        <dbReference type="ARBA" id="ARBA00022737"/>
    </source>
</evidence>
<evidence type="ECO:0000256" key="1">
    <source>
        <dbReference type="ARBA" id="ARBA00022448"/>
    </source>
</evidence>
<dbReference type="InterPro" id="IPR010207">
    <property type="entry name" value="Elect_transpt_cplx_RnfB/RsxB"/>
</dbReference>
<feature type="domain" description="4Fe-4S ferredoxin-type" evidence="13">
    <location>
        <begin position="82"/>
        <end position="111"/>
    </location>
</feature>
<keyword evidence="7" id="KW-1278">Translocase</keyword>
<protein>
    <submittedName>
        <fullName evidence="15">RnfABCDGE type electron transport complex subunit B</fullName>
    </submittedName>
</protein>
<dbReference type="NCBIfam" id="TIGR01944">
    <property type="entry name" value="rnfB"/>
    <property type="match status" value="1"/>
</dbReference>
<feature type="region of interest" description="Disordered" evidence="12">
    <location>
        <begin position="169"/>
        <end position="197"/>
    </location>
</feature>
<keyword evidence="8" id="KW-0249">Electron transport</keyword>
<evidence type="ECO:0000256" key="11">
    <source>
        <dbReference type="ARBA" id="ARBA00023136"/>
    </source>
</evidence>
<dbReference type="Gene3D" id="3.30.70.20">
    <property type="match status" value="1"/>
</dbReference>
<evidence type="ECO:0000256" key="12">
    <source>
        <dbReference type="SAM" id="MobiDB-lite"/>
    </source>
</evidence>
<dbReference type="Pfam" id="PF14697">
    <property type="entry name" value="Fer4_21"/>
    <property type="match status" value="1"/>
</dbReference>